<gene>
    <name evidence="1" type="ORF">ACFS6H_04180</name>
</gene>
<proteinExistence type="predicted"/>
<dbReference type="PANTHER" id="PTHR48100">
    <property type="entry name" value="BROAD-SPECIFICITY PHOSPHATASE YOR283W-RELATED"/>
    <property type="match status" value="1"/>
</dbReference>
<keyword evidence="1" id="KW-0378">Hydrolase</keyword>
<dbReference type="Gene3D" id="3.40.50.1240">
    <property type="entry name" value="Phosphoglycerate mutase-like"/>
    <property type="match status" value="1"/>
</dbReference>
<dbReference type="InterPro" id="IPR029033">
    <property type="entry name" value="His_PPase_superfam"/>
</dbReference>
<dbReference type="Pfam" id="PF00300">
    <property type="entry name" value="His_Phos_1"/>
    <property type="match status" value="1"/>
</dbReference>
<dbReference type="InterPro" id="IPR050275">
    <property type="entry name" value="PGM_Phosphatase"/>
</dbReference>
<dbReference type="SUPFAM" id="SSF53254">
    <property type="entry name" value="Phosphoglycerate mutase-like"/>
    <property type="match status" value="1"/>
</dbReference>
<sequence>MKHSSIKNIITIQHPESVHHTNGMIGSWTDWDLTDNGVQQAANIAYNLKSEIENREFSIYSSSLKRAIQTAEIIGKRLNIPTTQTDSLRERSLGKAIGKSVQWLKENIENEENTIYDKCFSDAESRFNVWQRLLPFYNEILYNNEENMIIVSHGDTLSIFNVMWLGLDVAMLNDISLYGVSGGVSFLHQTADGKRIIKRLSDTSYMKSS</sequence>
<comment type="caution">
    <text evidence="1">The sequence shown here is derived from an EMBL/GenBank/DDBJ whole genome shotgun (WGS) entry which is preliminary data.</text>
</comment>
<reference evidence="2" key="1">
    <citation type="journal article" date="2019" name="Int. J. Syst. Evol. Microbiol.">
        <title>The Global Catalogue of Microorganisms (GCM) 10K type strain sequencing project: providing services to taxonomists for standard genome sequencing and annotation.</title>
        <authorList>
            <consortium name="The Broad Institute Genomics Platform"/>
            <consortium name="The Broad Institute Genome Sequencing Center for Infectious Disease"/>
            <person name="Wu L."/>
            <person name="Ma J."/>
        </authorList>
    </citation>
    <scope>NUCLEOTIDE SEQUENCE [LARGE SCALE GENOMIC DNA]</scope>
    <source>
        <strain evidence="2">KCTC 23299</strain>
    </source>
</reference>
<dbReference type="InterPro" id="IPR013078">
    <property type="entry name" value="His_Pase_superF_clade-1"/>
</dbReference>
<accession>A0ABW6A1Z7</accession>
<dbReference type="RefSeq" id="WP_386095523.1">
    <property type="nucleotide sequence ID" value="NZ_JBHUOZ010000001.1"/>
</dbReference>
<evidence type="ECO:0000313" key="1">
    <source>
        <dbReference type="EMBL" id="MFD2918896.1"/>
    </source>
</evidence>
<keyword evidence="2" id="KW-1185">Reference proteome</keyword>
<evidence type="ECO:0000313" key="2">
    <source>
        <dbReference type="Proteomes" id="UP001597511"/>
    </source>
</evidence>
<name>A0ABW6A1Z7_9BACT</name>
<dbReference type="EMBL" id="JBHUOZ010000001">
    <property type="protein sequence ID" value="MFD2918896.1"/>
    <property type="molecule type" value="Genomic_DNA"/>
</dbReference>
<dbReference type="GO" id="GO:0016787">
    <property type="term" value="F:hydrolase activity"/>
    <property type="evidence" value="ECO:0007669"/>
    <property type="project" value="UniProtKB-KW"/>
</dbReference>
<organism evidence="1 2">
    <name type="scientific">Terrimonas rubra</name>
    <dbReference type="NCBI Taxonomy" id="1035890"/>
    <lineage>
        <taxon>Bacteria</taxon>
        <taxon>Pseudomonadati</taxon>
        <taxon>Bacteroidota</taxon>
        <taxon>Chitinophagia</taxon>
        <taxon>Chitinophagales</taxon>
        <taxon>Chitinophagaceae</taxon>
        <taxon>Terrimonas</taxon>
    </lineage>
</organism>
<dbReference type="Proteomes" id="UP001597511">
    <property type="component" value="Unassembled WGS sequence"/>
</dbReference>
<dbReference type="SMART" id="SM00855">
    <property type="entry name" value="PGAM"/>
    <property type="match status" value="1"/>
</dbReference>
<dbReference type="EC" id="3.1.3.-" evidence="1"/>
<protein>
    <submittedName>
        <fullName evidence="1">Histidine phosphatase family protein</fullName>
        <ecNumber evidence="1">3.1.3.-</ecNumber>
    </submittedName>
</protein>
<dbReference type="CDD" id="cd07067">
    <property type="entry name" value="HP_PGM_like"/>
    <property type="match status" value="1"/>
</dbReference>
<dbReference type="PANTHER" id="PTHR48100:SF1">
    <property type="entry name" value="HISTIDINE PHOSPHATASE FAMILY PROTEIN-RELATED"/>
    <property type="match status" value="1"/>
</dbReference>